<dbReference type="EMBL" id="CM017877">
    <property type="protein sequence ID" value="KAG1347210.1"/>
    <property type="molecule type" value="Genomic_DNA"/>
</dbReference>
<gene>
    <name evidence="3" type="ORF">COCNU_06G010390</name>
</gene>
<comment type="caution">
    <text evidence="3">The sequence shown here is derived from an EMBL/GenBank/DDBJ whole genome shotgun (WGS) entry which is preliminary data.</text>
</comment>
<feature type="transmembrane region" description="Helical" evidence="2">
    <location>
        <begin position="22"/>
        <end position="49"/>
    </location>
</feature>
<reference evidence="3" key="1">
    <citation type="journal article" date="2017" name="Gigascience">
        <title>The genome draft of coconut (Cocos nucifera).</title>
        <authorList>
            <person name="Xiao Y."/>
            <person name="Xu P."/>
            <person name="Fan H."/>
            <person name="Baudouin L."/>
            <person name="Xia W."/>
            <person name="Bocs S."/>
            <person name="Xu J."/>
            <person name="Li Q."/>
            <person name="Guo A."/>
            <person name="Zhou L."/>
            <person name="Li J."/>
            <person name="Wu Y."/>
            <person name="Ma Z."/>
            <person name="Armero A."/>
            <person name="Issali A.E."/>
            <person name="Liu N."/>
            <person name="Peng M."/>
            <person name="Yang Y."/>
        </authorList>
    </citation>
    <scope>NUCLEOTIDE SEQUENCE</scope>
    <source>
        <tissue evidence="3">Spear leaf of Hainan Tall coconut</tissue>
    </source>
</reference>
<accession>A0A8K0IC32</accession>
<proteinExistence type="predicted"/>
<feature type="region of interest" description="Disordered" evidence="1">
    <location>
        <begin position="62"/>
        <end position="83"/>
    </location>
</feature>
<evidence type="ECO:0000313" key="3">
    <source>
        <dbReference type="EMBL" id="KAG1347210.1"/>
    </source>
</evidence>
<dbReference type="AlphaFoldDB" id="A0A8K0IC32"/>
<keyword evidence="2" id="KW-0472">Membrane</keyword>
<keyword evidence="2" id="KW-1133">Transmembrane helix</keyword>
<evidence type="ECO:0000256" key="1">
    <source>
        <dbReference type="SAM" id="MobiDB-lite"/>
    </source>
</evidence>
<protein>
    <submittedName>
        <fullName evidence="3">Uncharacterized protein</fullName>
    </submittedName>
</protein>
<dbReference type="Proteomes" id="UP000797356">
    <property type="component" value="Chromosome 6"/>
</dbReference>
<evidence type="ECO:0000313" key="4">
    <source>
        <dbReference type="Proteomes" id="UP000797356"/>
    </source>
</evidence>
<sequence length="101" mass="10542">MAMDAAIAGSGLNDMKTTSRRIVIGIGIIVVVGVVVATAVVVGGVRILVRARFGEAPKEGFEEGLKGEHRKGSQVDGILGDSQMGESGIRIMDLRFLTDCA</sequence>
<keyword evidence="4" id="KW-1185">Reference proteome</keyword>
<reference evidence="3" key="2">
    <citation type="submission" date="2019-07" db="EMBL/GenBank/DDBJ databases">
        <authorList>
            <person name="Yang Y."/>
            <person name="Bocs S."/>
            <person name="Baudouin L."/>
        </authorList>
    </citation>
    <scope>NUCLEOTIDE SEQUENCE</scope>
    <source>
        <tissue evidence="3">Spear leaf of Hainan Tall coconut</tissue>
    </source>
</reference>
<organism evidence="3 4">
    <name type="scientific">Cocos nucifera</name>
    <name type="common">Coconut palm</name>
    <dbReference type="NCBI Taxonomy" id="13894"/>
    <lineage>
        <taxon>Eukaryota</taxon>
        <taxon>Viridiplantae</taxon>
        <taxon>Streptophyta</taxon>
        <taxon>Embryophyta</taxon>
        <taxon>Tracheophyta</taxon>
        <taxon>Spermatophyta</taxon>
        <taxon>Magnoliopsida</taxon>
        <taxon>Liliopsida</taxon>
        <taxon>Arecaceae</taxon>
        <taxon>Arecoideae</taxon>
        <taxon>Cocoseae</taxon>
        <taxon>Attaleinae</taxon>
        <taxon>Cocos</taxon>
    </lineage>
</organism>
<name>A0A8K0IC32_COCNU</name>
<keyword evidence="2" id="KW-0812">Transmembrane</keyword>
<evidence type="ECO:0000256" key="2">
    <source>
        <dbReference type="SAM" id="Phobius"/>
    </source>
</evidence>
<feature type="compositionally biased region" description="Basic and acidic residues" evidence="1">
    <location>
        <begin position="62"/>
        <end position="73"/>
    </location>
</feature>